<dbReference type="HOGENOM" id="CLU_018294_5_3_1"/>
<reference evidence="3" key="1">
    <citation type="journal article" date="2011" name="PLoS Biol.">
        <title>Gene gain and loss during evolution of obligate parasitism in the white rust pathogen of Arabidopsis thaliana.</title>
        <authorList>
            <person name="Kemen E."/>
            <person name="Gardiner A."/>
            <person name="Schultz-Larsen T."/>
            <person name="Kemen A.C."/>
            <person name="Balmuth A.L."/>
            <person name="Robert-Seilaniantz A."/>
            <person name="Bailey K."/>
            <person name="Holub E."/>
            <person name="Studholme D.J."/>
            <person name="Maclean D."/>
            <person name="Jones J.D."/>
        </authorList>
    </citation>
    <scope>NUCLEOTIDE SEQUENCE</scope>
</reference>
<organism evidence="3">
    <name type="scientific">Albugo laibachii Nc14</name>
    <dbReference type="NCBI Taxonomy" id="890382"/>
    <lineage>
        <taxon>Eukaryota</taxon>
        <taxon>Sar</taxon>
        <taxon>Stramenopiles</taxon>
        <taxon>Oomycota</taxon>
        <taxon>Peronosporomycetes</taxon>
        <taxon>Albuginales</taxon>
        <taxon>Albuginaceae</taxon>
        <taxon>Albugo</taxon>
    </lineage>
</organism>
<keyword evidence="1" id="KW-0238">DNA-binding</keyword>
<dbReference type="Pfam" id="PF03221">
    <property type="entry name" value="HTH_Tnp_Tc5"/>
    <property type="match status" value="1"/>
</dbReference>
<dbReference type="AlphaFoldDB" id="F0WYE4"/>
<evidence type="ECO:0000259" key="2">
    <source>
        <dbReference type="PROSITE" id="PS51253"/>
    </source>
</evidence>
<reference evidence="3" key="2">
    <citation type="submission" date="2011-02" db="EMBL/GenBank/DDBJ databases">
        <authorList>
            <person name="MacLean D."/>
        </authorList>
    </citation>
    <scope>NUCLEOTIDE SEQUENCE</scope>
</reference>
<dbReference type="GO" id="GO:0003677">
    <property type="term" value="F:DNA binding"/>
    <property type="evidence" value="ECO:0007669"/>
    <property type="project" value="UniProtKB-KW"/>
</dbReference>
<evidence type="ECO:0000313" key="3">
    <source>
        <dbReference type="EMBL" id="CCA26497.1"/>
    </source>
</evidence>
<dbReference type="PANTHER" id="PTHR19303">
    <property type="entry name" value="TRANSPOSON"/>
    <property type="match status" value="1"/>
</dbReference>
<dbReference type="InterPro" id="IPR050863">
    <property type="entry name" value="CenT-Element_Derived"/>
</dbReference>
<feature type="domain" description="HTH CENPB-type" evidence="2">
    <location>
        <begin position="1"/>
        <end position="28"/>
    </location>
</feature>
<gene>
    <name evidence="3" type="primary">AlNc14C379G11204</name>
    <name evidence="3" type="ORF">ALNC14_126410</name>
</gene>
<dbReference type="PANTHER" id="PTHR19303:SF73">
    <property type="entry name" value="PROTEIN PDC2"/>
    <property type="match status" value="1"/>
</dbReference>
<sequence length="119" mass="13276">MRSRLIELTFSKGWLYNFQRRHNLKSGRTQGEAGSACAASVDKGRVELRARIVDYEAKDVYNLDEIALYYCKPPSENISAEPISGRKSDKKRRTVTVAGNADGSEQLPLLFVGSAVKPR</sequence>
<protein>
    <submittedName>
        <fullName evidence="3">Putative CENPB/ARS binding proteinlike protein</fullName>
    </submittedName>
</protein>
<name>F0WYE4_9STRA</name>
<dbReference type="InterPro" id="IPR006600">
    <property type="entry name" value="HTH_CenpB_DNA-bd_dom"/>
</dbReference>
<evidence type="ECO:0000256" key="1">
    <source>
        <dbReference type="ARBA" id="ARBA00023125"/>
    </source>
</evidence>
<dbReference type="EMBL" id="FR824423">
    <property type="protein sequence ID" value="CCA26497.1"/>
    <property type="molecule type" value="Genomic_DNA"/>
</dbReference>
<dbReference type="GO" id="GO:0005634">
    <property type="term" value="C:nucleus"/>
    <property type="evidence" value="ECO:0007669"/>
    <property type="project" value="TreeGrafter"/>
</dbReference>
<dbReference type="PROSITE" id="PS51253">
    <property type="entry name" value="HTH_CENPB"/>
    <property type="match status" value="1"/>
</dbReference>
<proteinExistence type="predicted"/>
<accession>F0WYE4</accession>